<evidence type="ECO:0000313" key="1">
    <source>
        <dbReference type="EMBL" id="TDZ14405.1"/>
    </source>
</evidence>
<gene>
    <name evidence="1" type="ORF">Cob_v012668</name>
</gene>
<dbReference type="Proteomes" id="UP000014480">
    <property type="component" value="Unassembled WGS sequence"/>
</dbReference>
<proteinExistence type="predicted"/>
<comment type="caution">
    <text evidence="1">The sequence shown here is derived from an EMBL/GenBank/DDBJ whole genome shotgun (WGS) entry which is preliminary data.</text>
</comment>
<sequence length="703" mass="79534">MDDLKIHDEWQTKIGEIESWLNSADTALCAHIEAPTRSGKSVFVSVALSRIFEMSDTPSVVMYFVAHKLEASTITNKWKDEGVDTDHAPQLALYHHSRVSARLLQFKRKLLIIDVDESFGLSYSLLLLQVAKMFSQAAAAGDTLRVIFLSSLRLDQEELSDMLSVFIEAGRVEVTNFIMPPIPNRQQVSDLNWITYPVGITEFVVQAVDSIAKDYERQQQQGIEADKIVVDTVFFFCGYARCIDVDYHMHDFTEEIQKRLGDTVSVVDELPENGTRDKSIIYLADKRHRHCRLPGQIRHMIMADTRTGDWFDPETAQVVRTSQDLSRRKMMDQIERAFDTDSDFGDVTVHSQLTIEEIQSTKPLRSVEGQHLEAFLLQVIAFHKELEIERLIGTYVTSDQAVTEMIRCLDLSGLIEAVPREMNDSFTCTHKGIFAVELLSVVKGNIPCARALARTTRYSDAAVITATIDIVAIILHFETFGEPFLSLEADAEIDDDTLRDEVANVPVKVIKTYGSIWLALGVFRRWRRVVGPNTLPGEPEVVADGLMTVSMMTCAYIKKKSEEIGAFLVSQMGYPQQAVERRALLSKSHVSQLQKTITFAWLRNLNFIDEVLVPVNVQTRLRVPPCLHDCHAGVLSENTFYVHFFMDRDEERTLRGRLPTVVPPLVVKTVLAALGLDLTGLNSEYLTIPWGNKQLFRRHQGIQ</sequence>
<name>A0A484FA73_COLOR</name>
<reference evidence="2" key="1">
    <citation type="journal article" date="2013" name="New Phytol.">
        <title>Comparative genomic and transcriptomic analyses reveal the hemibiotrophic stage shift of Colletotrichum fungi.</title>
        <authorList>
            <person name="Gan P."/>
            <person name="Ikeda K."/>
            <person name="Irieda H."/>
            <person name="Narusaka M."/>
            <person name="O'Connell R.J."/>
            <person name="Narusaka Y."/>
            <person name="Takano Y."/>
            <person name="Kubo Y."/>
            <person name="Shirasu K."/>
        </authorList>
    </citation>
    <scope>NUCLEOTIDE SEQUENCE [LARGE SCALE GENOMIC DNA]</scope>
    <source>
        <strain evidence="2">104-T / ATCC 96160 / CBS 514.97 / LARS 414 / MAFF 240422</strain>
    </source>
</reference>
<protein>
    <submittedName>
        <fullName evidence="1">Uncharacterized protein</fullName>
    </submittedName>
</protein>
<organism evidence="1 2">
    <name type="scientific">Colletotrichum orbiculare (strain 104-T / ATCC 96160 / CBS 514.97 / LARS 414 / MAFF 240422)</name>
    <name type="common">Cucumber anthracnose fungus</name>
    <name type="synonym">Colletotrichum lagenarium</name>
    <dbReference type="NCBI Taxonomy" id="1213857"/>
    <lineage>
        <taxon>Eukaryota</taxon>
        <taxon>Fungi</taxon>
        <taxon>Dikarya</taxon>
        <taxon>Ascomycota</taxon>
        <taxon>Pezizomycotina</taxon>
        <taxon>Sordariomycetes</taxon>
        <taxon>Hypocreomycetidae</taxon>
        <taxon>Glomerellales</taxon>
        <taxon>Glomerellaceae</taxon>
        <taxon>Colletotrichum</taxon>
        <taxon>Colletotrichum orbiculare species complex</taxon>
    </lineage>
</organism>
<dbReference type="AlphaFoldDB" id="A0A484FA73"/>
<reference evidence="2" key="2">
    <citation type="journal article" date="2019" name="Mol. Plant Microbe Interact.">
        <title>Genome sequence resources for four phytopathogenic fungi from the Colletotrichum orbiculare species complex.</title>
        <authorList>
            <person name="Gan P."/>
            <person name="Tsushima A."/>
            <person name="Narusaka M."/>
            <person name="Narusaka Y."/>
            <person name="Takano Y."/>
            <person name="Kubo Y."/>
            <person name="Shirasu K."/>
        </authorList>
    </citation>
    <scope>GENOME REANNOTATION</scope>
    <source>
        <strain evidence="2">104-T / ATCC 96160 / CBS 514.97 / LARS 414 / MAFF 240422</strain>
    </source>
</reference>
<keyword evidence="2" id="KW-1185">Reference proteome</keyword>
<accession>A0A484FA73</accession>
<dbReference type="OrthoDB" id="4820237at2759"/>
<dbReference type="EMBL" id="AMCV02000051">
    <property type="protein sequence ID" value="TDZ14405.1"/>
    <property type="molecule type" value="Genomic_DNA"/>
</dbReference>
<evidence type="ECO:0000313" key="2">
    <source>
        <dbReference type="Proteomes" id="UP000014480"/>
    </source>
</evidence>